<organism evidence="2 3">
    <name type="scientific">Eragrostis curvula</name>
    <name type="common">weeping love grass</name>
    <dbReference type="NCBI Taxonomy" id="38414"/>
    <lineage>
        <taxon>Eukaryota</taxon>
        <taxon>Viridiplantae</taxon>
        <taxon>Streptophyta</taxon>
        <taxon>Embryophyta</taxon>
        <taxon>Tracheophyta</taxon>
        <taxon>Spermatophyta</taxon>
        <taxon>Magnoliopsida</taxon>
        <taxon>Liliopsida</taxon>
        <taxon>Poales</taxon>
        <taxon>Poaceae</taxon>
        <taxon>PACMAD clade</taxon>
        <taxon>Chloridoideae</taxon>
        <taxon>Eragrostideae</taxon>
        <taxon>Eragrostidinae</taxon>
        <taxon>Eragrostis</taxon>
    </lineage>
</organism>
<protein>
    <submittedName>
        <fullName evidence="2">Uncharacterized protein</fullName>
    </submittedName>
</protein>
<dbReference type="AlphaFoldDB" id="A0A5J9SEE5"/>
<comment type="caution">
    <text evidence="2">The sequence shown here is derived from an EMBL/GenBank/DDBJ whole genome shotgun (WGS) entry which is preliminary data.</text>
</comment>
<proteinExistence type="predicted"/>
<feature type="transmembrane region" description="Helical" evidence="1">
    <location>
        <begin position="114"/>
        <end position="133"/>
    </location>
</feature>
<keyword evidence="1" id="KW-0812">Transmembrane</keyword>
<evidence type="ECO:0000313" key="3">
    <source>
        <dbReference type="Proteomes" id="UP000324897"/>
    </source>
</evidence>
<keyword evidence="1" id="KW-0472">Membrane</keyword>
<evidence type="ECO:0000313" key="2">
    <source>
        <dbReference type="EMBL" id="TVT97670.1"/>
    </source>
</evidence>
<accession>A0A5J9SEE5</accession>
<sequence length="203" mass="20708">MLQSEAAVRRAGALAALAAASGLVLAPPVVGSSYYAVLALYAVFLLGCAAVLHSPPHRAVAADLARGFFVAPGRAATELWTALAVRRAGAFAALGAASVLLVLVHAAVEEELRRGVLLAAYAVLLLGCGAVLVSPAHRAVADLASRLASQIAKKIHGASARAKTVMRWAGFACVAFCYAAADVRGAAPAEKVDNGLLLFPLFL</sequence>
<keyword evidence="3" id="KW-1185">Reference proteome</keyword>
<feature type="non-terminal residue" evidence="2">
    <location>
        <position position="1"/>
    </location>
</feature>
<feature type="transmembrane region" description="Helical" evidence="1">
    <location>
        <begin position="88"/>
        <end position="108"/>
    </location>
</feature>
<dbReference type="EMBL" id="RWGY01000968">
    <property type="protein sequence ID" value="TVT97670.1"/>
    <property type="molecule type" value="Genomic_DNA"/>
</dbReference>
<dbReference type="Gramene" id="TVT97670">
    <property type="protein sequence ID" value="TVT97670"/>
    <property type="gene ID" value="EJB05_57073"/>
</dbReference>
<evidence type="ECO:0000256" key="1">
    <source>
        <dbReference type="SAM" id="Phobius"/>
    </source>
</evidence>
<feature type="transmembrane region" description="Helical" evidence="1">
    <location>
        <begin position="32"/>
        <end position="52"/>
    </location>
</feature>
<reference evidence="2 3" key="1">
    <citation type="journal article" date="2019" name="Sci. Rep.">
        <title>A high-quality genome of Eragrostis curvula grass provides insights into Poaceae evolution and supports new strategies to enhance forage quality.</title>
        <authorList>
            <person name="Carballo J."/>
            <person name="Santos B.A.C.M."/>
            <person name="Zappacosta D."/>
            <person name="Garbus I."/>
            <person name="Selva J.P."/>
            <person name="Gallo C.A."/>
            <person name="Diaz A."/>
            <person name="Albertini E."/>
            <person name="Caccamo M."/>
            <person name="Echenique V."/>
        </authorList>
    </citation>
    <scope>NUCLEOTIDE SEQUENCE [LARGE SCALE GENOMIC DNA]</scope>
    <source>
        <strain evidence="3">cv. Victoria</strain>
        <tissue evidence="2">Leaf</tissue>
    </source>
</reference>
<dbReference type="Proteomes" id="UP000324897">
    <property type="component" value="Unassembled WGS sequence"/>
</dbReference>
<name>A0A5J9SEE5_9POAL</name>
<keyword evidence="1" id="KW-1133">Transmembrane helix</keyword>
<gene>
    <name evidence="2" type="ORF">EJB05_57073</name>
</gene>
<feature type="non-terminal residue" evidence="2">
    <location>
        <position position="203"/>
    </location>
</feature>